<dbReference type="SUPFAM" id="SSF51445">
    <property type="entry name" value="(Trans)glycosidases"/>
    <property type="match status" value="1"/>
</dbReference>
<dbReference type="PANTHER" id="PTHR38435">
    <property type="match status" value="1"/>
</dbReference>
<evidence type="ECO:0000259" key="2">
    <source>
        <dbReference type="Pfam" id="PF19200"/>
    </source>
</evidence>
<evidence type="ECO:0008006" key="5">
    <source>
        <dbReference type="Google" id="ProtNLM"/>
    </source>
</evidence>
<dbReference type="InterPro" id="IPR013785">
    <property type="entry name" value="Aldolase_TIM"/>
</dbReference>
<sequence>MCKTLGWSVFKSQFDSVKDTLPLLYTKGAMIFTSLHIAEEFDEDYSKQLYRMCCELKDMGYRIIADVSPRTLHVFNETDIVALVKKLGISIVRADYGFSLQELAELLKKVPLCVNASTLKTEDIIALKKNGGKLYAMHNYYPRPETGLDKKTFKRINTRLRKHNINVFSFIPGDNLLRGPLYEGLPTLEKHRKISPYAAYIDTVKKYTVSHVFVGDGIISRKEYEYIRKFVTENIYTVPVVLKKEYTYLHDKIFTIRPDSPRALLRFQESREYATRGKTVPVEGTEKRPKGTLTVDNEKYMRYSGEIQITRKNLPHDNRVNSIGYIPEKYLLLLKHIKGGDTIQIHSE</sequence>
<dbReference type="InterPro" id="IPR029000">
    <property type="entry name" value="Cyclophilin-like_dom_sf"/>
</dbReference>
<proteinExistence type="predicted"/>
<comment type="caution">
    <text evidence="3">The sequence shown here is derived from an EMBL/GenBank/DDBJ whole genome shotgun (WGS) entry which is preliminary data.</text>
</comment>
<accession>A0ABN0P0F3</accession>
<dbReference type="PANTHER" id="PTHR38435:SF2">
    <property type="entry name" value="DUF871 DOMAIN-CONTAINING PROTEIN"/>
    <property type="match status" value="1"/>
</dbReference>
<dbReference type="InterPro" id="IPR043797">
    <property type="entry name" value="MupG_N"/>
</dbReference>
<dbReference type="Pfam" id="PF05913">
    <property type="entry name" value="MupG_C"/>
    <property type="match status" value="1"/>
</dbReference>
<dbReference type="Gene3D" id="3.20.20.70">
    <property type="entry name" value="Aldolase class I"/>
    <property type="match status" value="1"/>
</dbReference>
<dbReference type="InterPro" id="IPR043894">
    <property type="entry name" value="MupG_C"/>
</dbReference>
<name>A0ABN0P0F3_TRELE</name>
<keyword evidence="4" id="KW-1185">Reference proteome</keyword>
<organism evidence="3 4">
    <name type="scientific">Treponema lecithinolyticum ATCC 700332</name>
    <dbReference type="NCBI Taxonomy" id="1321815"/>
    <lineage>
        <taxon>Bacteria</taxon>
        <taxon>Pseudomonadati</taxon>
        <taxon>Spirochaetota</taxon>
        <taxon>Spirochaetia</taxon>
        <taxon>Spirochaetales</taxon>
        <taxon>Treponemataceae</taxon>
        <taxon>Treponema</taxon>
    </lineage>
</organism>
<feature type="domain" description="6-phospho-N-acetylmuramidase N-terminal" evidence="2">
    <location>
        <begin position="5"/>
        <end position="228"/>
    </location>
</feature>
<protein>
    <recommendedName>
        <fullName evidence="5">DUF871 domain-containing protein</fullName>
    </recommendedName>
</protein>
<feature type="domain" description="6-phospho-N-acetylmuramidase C-terminal" evidence="1">
    <location>
        <begin position="243"/>
        <end position="345"/>
    </location>
</feature>
<evidence type="ECO:0000259" key="1">
    <source>
        <dbReference type="Pfam" id="PF05913"/>
    </source>
</evidence>
<dbReference type="Pfam" id="PF19200">
    <property type="entry name" value="MupG_N"/>
    <property type="match status" value="1"/>
</dbReference>
<dbReference type="InterPro" id="IPR017853">
    <property type="entry name" value="GH"/>
</dbReference>
<evidence type="ECO:0000313" key="4">
    <source>
        <dbReference type="Proteomes" id="UP000016649"/>
    </source>
</evidence>
<reference evidence="3 4" key="1">
    <citation type="submission" date="2013-08" db="EMBL/GenBank/DDBJ databases">
        <authorList>
            <person name="Weinstock G."/>
            <person name="Sodergren E."/>
            <person name="Wylie T."/>
            <person name="Fulton L."/>
            <person name="Fulton R."/>
            <person name="Fronick C."/>
            <person name="O'Laughlin M."/>
            <person name="Godfrey J."/>
            <person name="Miner T."/>
            <person name="Herter B."/>
            <person name="Appelbaum E."/>
            <person name="Cordes M."/>
            <person name="Lek S."/>
            <person name="Wollam A."/>
            <person name="Pepin K.H."/>
            <person name="Palsikar V.B."/>
            <person name="Mitreva M."/>
            <person name="Wilson R.K."/>
        </authorList>
    </citation>
    <scope>NUCLEOTIDE SEQUENCE [LARGE SCALE GENOMIC DNA]</scope>
    <source>
        <strain evidence="3 4">ATCC 700332</strain>
    </source>
</reference>
<dbReference type="EMBL" id="AWVH01000009">
    <property type="protein sequence ID" value="ERJ93988.1"/>
    <property type="molecule type" value="Genomic_DNA"/>
</dbReference>
<evidence type="ECO:0000313" key="3">
    <source>
        <dbReference type="EMBL" id="ERJ93988.1"/>
    </source>
</evidence>
<dbReference type="Gene3D" id="2.40.100.10">
    <property type="entry name" value="Cyclophilin-like"/>
    <property type="match status" value="1"/>
</dbReference>
<dbReference type="InterPro" id="IPR008589">
    <property type="entry name" value="MupG"/>
</dbReference>
<gene>
    <name evidence="3" type="ORF">HMPREF9193_00535</name>
</gene>
<dbReference type="SUPFAM" id="SSF50891">
    <property type="entry name" value="Cyclophilin-like"/>
    <property type="match status" value="1"/>
</dbReference>
<dbReference type="Proteomes" id="UP000016649">
    <property type="component" value="Unassembled WGS sequence"/>
</dbReference>
<dbReference type="RefSeq" id="WP_021686101.1">
    <property type="nucleotide sequence ID" value="NZ_KI260553.1"/>
</dbReference>